<comment type="caution">
    <text evidence="1">The sequence shown here is derived from an EMBL/GenBank/DDBJ whole genome shotgun (WGS) entry which is preliminary data.</text>
</comment>
<evidence type="ECO:0000313" key="2">
    <source>
        <dbReference type="Proteomes" id="UP001186944"/>
    </source>
</evidence>
<proteinExistence type="predicted"/>
<sequence length="367" mass="41221">MALARETILATDPKDFTISLSSSYNYTQNYKKGTLEAKRHHEGKGVNAIISLHRAPKTAVVKELVVNAHFCSAAITFIVDKAAKFPETTMVVSKDAKALVRSENSLGGKTWKVTELPDHDWDQSKNNAITPMGHLFLESKYTVHSSLNPLPDDLSIEGKSSPTTVHVTRTGKAVYLLNLSVYEPETVFRCVNEIFKLLVEPSLDEHFRDPDSGKLKSTFVFVVDNGPSECPSSSMVKLLLVRMAKYLNLDRILQIANAEYYSKRNFVEIVHASVNLHIQRQAVLSSSKIFSEVQPGSDEHHKNMECVAEDLVQTIQNAKFGGHYIKCFRGIGHTVDDDKKLKTLLVLSEQRKLECEETYTIKVKPWE</sequence>
<keyword evidence="2" id="KW-1185">Reference proteome</keyword>
<organism evidence="1 2">
    <name type="scientific">Pinctada imbricata</name>
    <name type="common">Atlantic pearl-oyster</name>
    <name type="synonym">Pinctada martensii</name>
    <dbReference type="NCBI Taxonomy" id="66713"/>
    <lineage>
        <taxon>Eukaryota</taxon>
        <taxon>Metazoa</taxon>
        <taxon>Spiralia</taxon>
        <taxon>Lophotrochozoa</taxon>
        <taxon>Mollusca</taxon>
        <taxon>Bivalvia</taxon>
        <taxon>Autobranchia</taxon>
        <taxon>Pteriomorphia</taxon>
        <taxon>Pterioida</taxon>
        <taxon>Pterioidea</taxon>
        <taxon>Pteriidae</taxon>
        <taxon>Pinctada</taxon>
    </lineage>
</organism>
<name>A0AA88YKK0_PINIB</name>
<dbReference type="AlphaFoldDB" id="A0AA88YKK0"/>
<gene>
    <name evidence="1" type="ORF">FSP39_006642</name>
</gene>
<accession>A0AA88YKK0</accession>
<dbReference type="EMBL" id="VSWD01000002">
    <property type="protein sequence ID" value="KAK3107079.1"/>
    <property type="molecule type" value="Genomic_DNA"/>
</dbReference>
<reference evidence="1" key="1">
    <citation type="submission" date="2019-08" db="EMBL/GenBank/DDBJ databases">
        <title>The improved chromosome-level genome for the pearl oyster Pinctada fucata martensii using PacBio sequencing and Hi-C.</title>
        <authorList>
            <person name="Zheng Z."/>
        </authorList>
    </citation>
    <scope>NUCLEOTIDE SEQUENCE</scope>
    <source>
        <strain evidence="1">ZZ-2019</strain>
        <tissue evidence="1">Adductor muscle</tissue>
    </source>
</reference>
<dbReference type="Proteomes" id="UP001186944">
    <property type="component" value="Unassembled WGS sequence"/>
</dbReference>
<evidence type="ECO:0000313" key="1">
    <source>
        <dbReference type="EMBL" id="KAK3107079.1"/>
    </source>
</evidence>
<protein>
    <submittedName>
        <fullName evidence="1">Uncharacterized protein</fullName>
    </submittedName>
</protein>